<sequence length="59" mass="6725">MIAVERWIMAANDLSVLSLRMAFICISLRDGPRFSDRAISYNPVDAQFLETPYYGSPVR</sequence>
<dbReference type="AlphaFoldDB" id="A0A318Q5L5"/>
<reference evidence="1 2" key="1">
    <citation type="submission" date="2017-07" db="EMBL/GenBank/DDBJ databases">
        <title>A draft genome sequence of Komagataeibacter sp. T5K1.</title>
        <authorList>
            <person name="Skraban J."/>
            <person name="Cleenwerck I."/>
            <person name="Vandamme P."/>
            <person name="Trcek J."/>
        </authorList>
    </citation>
    <scope>NUCLEOTIDE SEQUENCE [LARGE SCALE GENOMIC DNA]</scope>
    <source>
        <strain evidence="1 2">T5K1</strain>
    </source>
</reference>
<organism evidence="1 2">
    <name type="scientific">Novacetimonas pomaceti</name>
    <dbReference type="NCBI Taxonomy" id="2021998"/>
    <lineage>
        <taxon>Bacteria</taxon>
        <taxon>Pseudomonadati</taxon>
        <taxon>Pseudomonadota</taxon>
        <taxon>Alphaproteobacteria</taxon>
        <taxon>Acetobacterales</taxon>
        <taxon>Acetobacteraceae</taxon>
        <taxon>Novacetimonas</taxon>
    </lineage>
</organism>
<proteinExistence type="predicted"/>
<gene>
    <name evidence="1" type="ORF">CFR71_12570</name>
</gene>
<name>A0A318Q5L5_9PROT</name>
<comment type="caution">
    <text evidence="1">The sequence shown here is derived from an EMBL/GenBank/DDBJ whole genome shotgun (WGS) entry which is preliminary data.</text>
</comment>
<protein>
    <submittedName>
        <fullName evidence="1">Uncharacterized protein</fullName>
    </submittedName>
</protein>
<dbReference type="EMBL" id="NOXG01000021">
    <property type="protein sequence ID" value="PYD74826.1"/>
    <property type="molecule type" value="Genomic_DNA"/>
</dbReference>
<evidence type="ECO:0000313" key="2">
    <source>
        <dbReference type="Proteomes" id="UP000247609"/>
    </source>
</evidence>
<accession>A0A318Q5L5</accession>
<evidence type="ECO:0000313" key="1">
    <source>
        <dbReference type="EMBL" id="PYD74826.1"/>
    </source>
</evidence>
<dbReference type="Proteomes" id="UP000247609">
    <property type="component" value="Unassembled WGS sequence"/>
</dbReference>